<keyword evidence="15 17" id="KW-0472">Membrane</keyword>
<comment type="subcellular location">
    <subcellularLocation>
        <location evidence="2 17">Mitochondrion membrane</location>
        <topology evidence="2 17">Multi-pass membrane protein</topology>
    </subcellularLocation>
</comment>
<accession>A0A8F5PM10</accession>
<evidence type="ECO:0000256" key="17">
    <source>
        <dbReference type="RuleBase" id="RU003297"/>
    </source>
</evidence>
<evidence type="ECO:0000256" key="3">
    <source>
        <dbReference type="ARBA" id="ARBA00009025"/>
    </source>
</evidence>
<protein>
    <recommendedName>
        <fullName evidence="5 17">NADH-ubiquinone oxidoreductase chain 4</fullName>
        <ecNumber evidence="4 17">7.1.1.2</ecNumber>
    </recommendedName>
</protein>
<evidence type="ECO:0000313" key="20">
    <source>
        <dbReference type="EMBL" id="QXM17001.1"/>
    </source>
</evidence>
<dbReference type="GO" id="GO:0015990">
    <property type="term" value="P:electron transport coupled proton transport"/>
    <property type="evidence" value="ECO:0007669"/>
    <property type="project" value="TreeGrafter"/>
</dbReference>
<evidence type="ECO:0000256" key="13">
    <source>
        <dbReference type="ARBA" id="ARBA00023075"/>
    </source>
</evidence>
<comment type="catalytic activity">
    <reaction evidence="16 17">
        <text>a ubiquinone + NADH + 5 H(+)(in) = a ubiquinol + NAD(+) + 4 H(+)(out)</text>
        <dbReference type="Rhea" id="RHEA:29091"/>
        <dbReference type="Rhea" id="RHEA-COMP:9565"/>
        <dbReference type="Rhea" id="RHEA-COMP:9566"/>
        <dbReference type="ChEBI" id="CHEBI:15378"/>
        <dbReference type="ChEBI" id="CHEBI:16389"/>
        <dbReference type="ChEBI" id="CHEBI:17976"/>
        <dbReference type="ChEBI" id="CHEBI:57540"/>
        <dbReference type="ChEBI" id="CHEBI:57945"/>
        <dbReference type="EC" id="7.1.1.2"/>
    </reaction>
</comment>
<keyword evidence="9" id="KW-1278">Translocase</keyword>
<dbReference type="EC" id="7.1.1.2" evidence="4 17"/>
<evidence type="ECO:0000256" key="5">
    <source>
        <dbReference type="ARBA" id="ARBA00021006"/>
    </source>
</evidence>
<dbReference type="InterPro" id="IPR000260">
    <property type="entry name" value="NADH4_N"/>
</dbReference>
<dbReference type="Pfam" id="PF01059">
    <property type="entry name" value="Oxidored_q5_N"/>
    <property type="match status" value="1"/>
</dbReference>
<feature type="transmembrane region" description="Helical" evidence="17">
    <location>
        <begin position="266"/>
        <end position="285"/>
    </location>
</feature>
<keyword evidence="14 17" id="KW-0496">Mitochondrion</keyword>
<evidence type="ECO:0000256" key="16">
    <source>
        <dbReference type="ARBA" id="ARBA00049551"/>
    </source>
</evidence>
<proteinExistence type="inferred from homology"/>
<evidence type="ECO:0000259" key="18">
    <source>
        <dbReference type="Pfam" id="PF00361"/>
    </source>
</evidence>
<name>A0A8F5PM10_9NEOP</name>
<dbReference type="InterPro" id="IPR003918">
    <property type="entry name" value="NADH_UbQ_OxRdtase"/>
</dbReference>
<evidence type="ECO:0000256" key="6">
    <source>
        <dbReference type="ARBA" id="ARBA00022448"/>
    </source>
</evidence>
<dbReference type="GO" id="GO:0042773">
    <property type="term" value="P:ATP synthesis coupled electron transport"/>
    <property type="evidence" value="ECO:0007669"/>
    <property type="project" value="InterPro"/>
</dbReference>
<evidence type="ECO:0000256" key="2">
    <source>
        <dbReference type="ARBA" id="ARBA00004225"/>
    </source>
</evidence>
<feature type="transmembrane region" description="Helical" evidence="17">
    <location>
        <begin position="50"/>
        <end position="70"/>
    </location>
</feature>
<dbReference type="PANTHER" id="PTHR43507:SF20">
    <property type="entry name" value="NADH-UBIQUINONE OXIDOREDUCTASE CHAIN 4"/>
    <property type="match status" value="1"/>
</dbReference>
<dbReference type="Pfam" id="PF00361">
    <property type="entry name" value="Proton_antipo_M"/>
    <property type="match status" value="1"/>
</dbReference>
<evidence type="ECO:0000256" key="9">
    <source>
        <dbReference type="ARBA" id="ARBA00022967"/>
    </source>
</evidence>
<feature type="domain" description="NADH:quinone oxidoreductase/Mrp antiporter transmembrane" evidence="18">
    <location>
        <begin position="106"/>
        <end position="382"/>
    </location>
</feature>
<organism evidence="20">
    <name type="scientific">Aeolothrips indicus</name>
    <dbReference type="NCBI Taxonomy" id="2856552"/>
    <lineage>
        <taxon>Eukaryota</taxon>
        <taxon>Metazoa</taxon>
        <taxon>Ecdysozoa</taxon>
        <taxon>Arthropoda</taxon>
        <taxon>Hexapoda</taxon>
        <taxon>Insecta</taxon>
        <taxon>Pterygota</taxon>
        <taxon>Neoptera</taxon>
        <taxon>Paraneoptera</taxon>
        <taxon>Thysanoptera</taxon>
        <taxon>Terebrantia</taxon>
        <taxon>Aeolothripoidea</taxon>
        <taxon>Aeolothripidae</taxon>
        <taxon>Aeolothrips</taxon>
    </lineage>
</organism>
<keyword evidence="11 17" id="KW-1133">Transmembrane helix</keyword>
<keyword evidence="6 17" id="KW-0813">Transport</keyword>
<evidence type="ECO:0000256" key="7">
    <source>
        <dbReference type="ARBA" id="ARBA00022660"/>
    </source>
</evidence>
<evidence type="ECO:0000256" key="11">
    <source>
        <dbReference type="ARBA" id="ARBA00022989"/>
    </source>
</evidence>
<keyword evidence="12 17" id="KW-0520">NAD</keyword>
<evidence type="ECO:0000256" key="1">
    <source>
        <dbReference type="ARBA" id="ARBA00003257"/>
    </source>
</evidence>
<dbReference type="PRINTS" id="PR01437">
    <property type="entry name" value="NUOXDRDTASE4"/>
</dbReference>
<geneLocation type="mitochondrion" evidence="20"/>
<dbReference type="EMBL" id="MW899051">
    <property type="protein sequence ID" value="QXM17001.1"/>
    <property type="molecule type" value="Genomic_DNA"/>
</dbReference>
<dbReference type="PANTHER" id="PTHR43507">
    <property type="entry name" value="NADH-UBIQUINONE OXIDOREDUCTASE CHAIN 4"/>
    <property type="match status" value="1"/>
</dbReference>
<gene>
    <name evidence="20" type="primary">nad4</name>
</gene>
<feature type="transmembrane region" description="Helical" evidence="17">
    <location>
        <begin position="238"/>
        <end position="259"/>
    </location>
</feature>
<dbReference type="GO" id="GO:0031966">
    <property type="term" value="C:mitochondrial membrane"/>
    <property type="evidence" value="ECO:0007669"/>
    <property type="project" value="UniProtKB-SubCell"/>
</dbReference>
<comment type="function">
    <text evidence="17">Core subunit of the mitochondrial membrane respiratory chain NADH dehydrogenase (Complex I) which catalyzes electron transfer from NADH through the respiratory chain, using ubiquinone as an electron acceptor. Essential for the catalytic activity and assembly of complex I.</text>
</comment>
<feature type="transmembrane region" description="Helical" evidence="17">
    <location>
        <begin position="171"/>
        <end position="193"/>
    </location>
</feature>
<feature type="domain" description="NADH:ubiquinone oxidoreductase chain 4 N-terminal" evidence="19">
    <location>
        <begin position="2"/>
        <end position="99"/>
    </location>
</feature>
<evidence type="ECO:0000259" key="19">
    <source>
        <dbReference type="Pfam" id="PF01059"/>
    </source>
</evidence>
<dbReference type="GO" id="GO:0048039">
    <property type="term" value="F:ubiquinone binding"/>
    <property type="evidence" value="ECO:0007669"/>
    <property type="project" value="TreeGrafter"/>
</dbReference>
<dbReference type="GO" id="GO:0008137">
    <property type="term" value="F:NADH dehydrogenase (ubiquinone) activity"/>
    <property type="evidence" value="ECO:0007669"/>
    <property type="project" value="UniProtKB-UniRule"/>
</dbReference>
<keyword evidence="10 17" id="KW-0249">Electron transport</keyword>
<dbReference type="AlphaFoldDB" id="A0A8F5PM10"/>
<feature type="transmembrane region" description="Helical" evidence="17">
    <location>
        <begin position="405"/>
        <end position="424"/>
    </location>
</feature>
<feature type="transmembrane region" description="Helical" evidence="17">
    <location>
        <begin position="363"/>
        <end position="393"/>
    </location>
</feature>
<feature type="transmembrane region" description="Helical" evidence="17">
    <location>
        <begin position="324"/>
        <end position="343"/>
    </location>
</feature>
<evidence type="ECO:0000256" key="15">
    <source>
        <dbReference type="ARBA" id="ARBA00023136"/>
    </source>
</evidence>
<evidence type="ECO:0000256" key="10">
    <source>
        <dbReference type="ARBA" id="ARBA00022982"/>
    </source>
</evidence>
<evidence type="ECO:0000256" key="14">
    <source>
        <dbReference type="ARBA" id="ARBA00023128"/>
    </source>
</evidence>
<comment type="function">
    <text evidence="1">Core subunit of the mitochondrial membrane respiratory chain NADH dehydrogenase (Complex I) that is believed to belong to the minimal assembly required for catalysis. Complex I functions in the transfer of electrons from NADH to the respiratory chain. The immediate electron acceptor for the enzyme is believed to be ubiquinone.</text>
</comment>
<feature type="transmembrane region" description="Helical" evidence="17">
    <location>
        <begin position="291"/>
        <end position="312"/>
    </location>
</feature>
<dbReference type="GO" id="GO:0003954">
    <property type="term" value="F:NADH dehydrogenase activity"/>
    <property type="evidence" value="ECO:0007669"/>
    <property type="project" value="TreeGrafter"/>
</dbReference>
<feature type="transmembrane region" description="Helical" evidence="17">
    <location>
        <begin position="82"/>
        <end position="100"/>
    </location>
</feature>
<comment type="similarity">
    <text evidence="3 17">Belongs to the complex I subunit 4 family.</text>
</comment>
<feature type="transmembrane region" description="Helical" evidence="17">
    <location>
        <begin position="106"/>
        <end position="127"/>
    </location>
</feature>
<evidence type="ECO:0000256" key="4">
    <source>
        <dbReference type="ARBA" id="ARBA00012944"/>
    </source>
</evidence>
<keyword evidence="8 17" id="KW-0812">Transmembrane</keyword>
<feature type="transmembrane region" description="Helical" evidence="17">
    <location>
        <begin position="205"/>
        <end position="226"/>
    </location>
</feature>
<keyword evidence="13 17" id="KW-0830">Ubiquinone</keyword>
<evidence type="ECO:0000256" key="8">
    <source>
        <dbReference type="ARBA" id="ARBA00022692"/>
    </source>
</evidence>
<keyword evidence="7 17" id="KW-0679">Respiratory chain</keyword>
<evidence type="ECO:0000256" key="12">
    <source>
        <dbReference type="ARBA" id="ARBA00023027"/>
    </source>
</evidence>
<sequence length="437" mass="50579">MFYMLSIFFLTLSLKSWWKIFVPWYFFIPFLLNMNLYFESMFTCVSLEMGFSSLGYLMILLTVWISVLSIMSSKKISFTSEYKLFSLSILSLSFILILTFCSISSFLFFFLFESSLIPTVFLILGWGYKVERVQSGLYLFFYTFFGSIPLLIMIFFHFFNFNSVFFMFLKFYHNFVFFFCLVFGFLVKMPMFLVHSWLPKAHVEAPVSGSMILAGILLKLGGYGILKFLKSISLICSKMSYVIISLSLVGGVICSLICLRQTDLKSLIAYSSVSHMSLVISGILSQNFWGINFSILMMVGHGLCSSGLFFLTNVNYERSHSRSIYLNKGLMNILPNLSMWWFMFNSCNMACPPSLNLFSEIGLLGSIMSWSLWTSLLLGMISFLSACYSLYLFSFTQHGMFYKSLVCLYGCYMSEYMILFMHWVPLNLMFMYLELIN</sequence>
<reference evidence="20" key="1">
    <citation type="submission" date="2021-04" db="EMBL/GenBank/DDBJ databases">
        <title>Mitogenome of Aeolothrips indicus.</title>
        <authorList>
            <person name="Kumar V."/>
            <person name="Tyagi K."/>
            <person name="Pakrashi A."/>
            <person name="Chandra K."/>
        </authorList>
    </citation>
    <scope>NUCLEOTIDE SEQUENCE</scope>
</reference>
<dbReference type="InterPro" id="IPR001750">
    <property type="entry name" value="ND/Mrp_TM"/>
</dbReference>
<feature type="transmembrane region" description="Helical" evidence="17">
    <location>
        <begin position="139"/>
        <end position="159"/>
    </location>
</feature>